<dbReference type="Gene3D" id="1.10.1200.10">
    <property type="entry name" value="ACP-like"/>
    <property type="match status" value="7"/>
</dbReference>
<dbReference type="Proteomes" id="UP000566819">
    <property type="component" value="Unassembled WGS sequence"/>
</dbReference>
<feature type="domain" description="Carrier" evidence="6">
    <location>
        <begin position="6021"/>
        <end position="6103"/>
    </location>
</feature>
<dbReference type="SUPFAM" id="SSF47336">
    <property type="entry name" value="ACP-like"/>
    <property type="match status" value="7"/>
</dbReference>
<dbReference type="FunFam" id="3.30.559.10:FF:000017">
    <property type="entry name" value="Nonribosomal peptide synthase Pes1"/>
    <property type="match status" value="1"/>
</dbReference>
<feature type="domain" description="Carrier" evidence="6">
    <location>
        <begin position="2351"/>
        <end position="2427"/>
    </location>
</feature>
<dbReference type="PROSITE" id="PS00012">
    <property type="entry name" value="PHOSPHOPANTETHEINE"/>
    <property type="match status" value="3"/>
</dbReference>
<dbReference type="InterPro" id="IPR000873">
    <property type="entry name" value="AMP-dep_synth/lig_dom"/>
</dbReference>
<dbReference type="CDD" id="cd19542">
    <property type="entry name" value="CT_NRPS-like"/>
    <property type="match status" value="4"/>
</dbReference>
<reference evidence="7 8" key="1">
    <citation type="submission" date="2020-03" db="EMBL/GenBank/DDBJ databases">
        <title>Draft Genome Sequence of Cudoniella acicularis.</title>
        <authorList>
            <person name="Buettner E."/>
            <person name="Kellner H."/>
        </authorList>
    </citation>
    <scope>NUCLEOTIDE SEQUENCE [LARGE SCALE GENOMIC DNA]</scope>
    <source>
        <strain evidence="7 8">DSM 108380</strain>
    </source>
</reference>
<dbReference type="FunFam" id="3.30.300.30:FF:000015">
    <property type="entry name" value="Nonribosomal peptide synthase SidD"/>
    <property type="match status" value="5"/>
</dbReference>
<keyword evidence="2" id="KW-0597">Phosphoprotein</keyword>
<dbReference type="Gene3D" id="3.30.559.10">
    <property type="entry name" value="Chloramphenicol acetyltransferase-like domain"/>
    <property type="match status" value="8"/>
</dbReference>
<dbReference type="GO" id="GO:0031177">
    <property type="term" value="F:phosphopantetheine binding"/>
    <property type="evidence" value="ECO:0007669"/>
    <property type="project" value="InterPro"/>
</dbReference>
<evidence type="ECO:0000313" key="8">
    <source>
        <dbReference type="Proteomes" id="UP000566819"/>
    </source>
</evidence>
<dbReference type="FunFam" id="3.40.50.12780:FF:000014">
    <property type="entry name" value="Nonribosomal peptide synthetase 1"/>
    <property type="match status" value="5"/>
</dbReference>
<dbReference type="InterPro" id="IPR045851">
    <property type="entry name" value="AMP-bd_C_sf"/>
</dbReference>
<dbReference type="Pfam" id="PF00501">
    <property type="entry name" value="AMP-binding"/>
    <property type="match status" value="5"/>
</dbReference>
<feature type="domain" description="Carrier" evidence="6">
    <location>
        <begin position="7096"/>
        <end position="7172"/>
    </location>
</feature>
<dbReference type="Pfam" id="PF00668">
    <property type="entry name" value="Condensation"/>
    <property type="match status" value="10"/>
</dbReference>
<dbReference type="FunFam" id="3.30.559.30:FF:000002">
    <property type="entry name" value="Nonribosomal peptide synthase Pes1"/>
    <property type="match status" value="2"/>
</dbReference>
<dbReference type="Pfam" id="PF00550">
    <property type="entry name" value="PP-binding"/>
    <property type="match status" value="5"/>
</dbReference>
<feature type="region of interest" description="Disordered" evidence="5">
    <location>
        <begin position="7762"/>
        <end position="7782"/>
    </location>
</feature>
<evidence type="ECO:0000259" key="6">
    <source>
        <dbReference type="PROSITE" id="PS50075"/>
    </source>
</evidence>
<dbReference type="PANTHER" id="PTHR45398:SF1">
    <property type="entry name" value="ENZYME, PUTATIVE (JCVI)-RELATED"/>
    <property type="match status" value="1"/>
</dbReference>
<evidence type="ECO:0000256" key="1">
    <source>
        <dbReference type="ARBA" id="ARBA00022450"/>
    </source>
</evidence>
<organism evidence="7 8">
    <name type="scientific">Cudoniella acicularis</name>
    <dbReference type="NCBI Taxonomy" id="354080"/>
    <lineage>
        <taxon>Eukaryota</taxon>
        <taxon>Fungi</taxon>
        <taxon>Dikarya</taxon>
        <taxon>Ascomycota</taxon>
        <taxon>Pezizomycotina</taxon>
        <taxon>Leotiomycetes</taxon>
        <taxon>Helotiales</taxon>
        <taxon>Tricladiaceae</taxon>
        <taxon>Cudoniella</taxon>
    </lineage>
</organism>
<dbReference type="SMART" id="SM01294">
    <property type="entry name" value="PKS_PP_betabranch"/>
    <property type="match status" value="1"/>
</dbReference>
<dbReference type="InterPro" id="IPR042099">
    <property type="entry name" value="ANL_N_sf"/>
</dbReference>
<dbReference type="PANTHER" id="PTHR45398">
    <property type="match status" value="1"/>
</dbReference>
<dbReference type="FunFam" id="3.30.559.30:FF:000003">
    <property type="entry name" value="Nonribosomal peptide synthase SidD"/>
    <property type="match status" value="2"/>
</dbReference>
<gene>
    <name evidence="7" type="ORF">G7Y89_g5108</name>
</gene>
<dbReference type="Gene3D" id="3.30.300.30">
    <property type="match status" value="5"/>
</dbReference>
<dbReference type="OrthoDB" id="416786at2759"/>
<dbReference type="NCBIfam" id="TIGR01733">
    <property type="entry name" value="AA-adenyl-dom"/>
    <property type="match status" value="5"/>
</dbReference>
<dbReference type="SMART" id="SM00823">
    <property type="entry name" value="PKS_PP"/>
    <property type="match status" value="3"/>
</dbReference>
<dbReference type="FunFam" id="3.30.559.30:FF:000005">
    <property type="entry name" value="Nonribosomal peptide synthase Pes1"/>
    <property type="match status" value="3"/>
</dbReference>
<dbReference type="InterPro" id="IPR009081">
    <property type="entry name" value="PP-bd_ACP"/>
</dbReference>
<feature type="domain" description="Carrier" evidence="6">
    <location>
        <begin position="3432"/>
        <end position="3508"/>
    </location>
</feature>
<dbReference type="GO" id="GO:0019748">
    <property type="term" value="P:secondary metabolic process"/>
    <property type="evidence" value="ECO:0007669"/>
    <property type="project" value="UniProtKB-ARBA"/>
</dbReference>
<comment type="similarity">
    <text evidence="4">Belongs to the NRP synthetase family.</text>
</comment>
<sequence>MEIAGASTIAPIVSNYEHDIEKMSSNFKNEVMNNSIPLTEFAIPEIPCLFPRLGGKFYNEQGSATIKVELTQLADLQGILLQDPLAFSSVVRATWALVLRCYTGQDDVSFWYRELRNSELLLGPAMTRTVFDRLTSITQTIEQTLLSNAGMLEFNRSIAVMDQCNTLVSLHRYSGTPGGKAEATTLKTDYEVGPDKFAISLEVQVSDTKMDMFLHWWGPQMPAQQASSVASTFKTVLDQVLTNPHSSINDLNYLSENDLEQILHLNGESLVEDKRCIHDVIRGHLSQRPDTEAICSGDGTMSYLLLNQLSDRLAFYLVSRGIGRGAFVPLCFEKSTWNVVSMLAVMKAGAAFVPLDPAAPAARLQGLIARVEAGLIICSRQYTKMLDAVADVVIAVDEDMIYQLPIFSVNDRLPAVSSKDLAYLIWTSGTTGEPKGTMIEHGSYCSGAKAHGPAMGMSAESRVVQFASHVFDASLVEIMTTLILGGVICIPSEDQRLNDITLCIRELRVNWAVLTPSFIEFIDSEDVPGLTTLVLAGEAMSESHIRKWSHIKLINGYGLSECAVASVVNSHVTFETSPTNIGQATGVHLWVTDTKDNTKLVPPGCIGELLIQGPTLARGYFKDPAKTSASFLLKAPWTLRNWNISEDWRIYKTGDLVRLCSNSTLEFVGRKDSQVKIHGQRVEIGEIEYHLASDSAIKHGLVLLPKSGFSRGRLISVISLKEPQFEDLGITTLNPVHGLAGARQMIRSRLSSWLPVYMVPVMIIVVEKIPLLPSGKLDRKQVTNWIENMEEDLYRRVVDGASPTGSQTSMPQTEIEGRLKIIWSHVLNLHINQIGSDGSFLSLGGDSISAMLVRNQCLKNGIGLAVQDILRKPIVELAQCTTALAQQSAYKEKIGVPFELSPIQQLYFKLPNQGQGHFNQSFYLRVSRQIHKKELREAIEMIVQRHSMLRARFAATPPEGSWQQLITNEVSTSYRLRTFNIEHSKHAIPAIRNSQTCLNIVDGPVFAADLFDIPGNDQLLFMVGHHLVIDLVSWRVILEDLEELLQNPASPVTNKPFSFQRWCQLQAEDSQMSAIDIVLPIYDFPVPDLSFWGMEEIPNTYGNVAFASFELDEAITTSILTKCHNALRTELVDVLVAALISSFVQTFDGRPAPAVYNEGHGRESSRMGEAVDLSRTVGWFTTMYPIYISGHAATDLIDAVRHVKDLRRKIPDNGRPYFASRLLTEEGRKHFGHHWPLEITFNYLGQYQQLERQGALLRPVDSMAGETRGADTTSDVGINTPRFGFFEISAVIAQGRLRFSFTFNRHMKHQKMIRNWISKCSKSLELLSEKLVRTEPQLTHGDFPLLSLTDEGLRALVEERFSQIKNFSCVNDVEEAYPCSSMQEGLLISQAKSSAYYAVQVVSELQTHEELPSEPGRLLAAWRQVVDRHTCLRTVFIESVSMDDGLYDQVVLKEVIPDVVEMDCSSEEYALQILAKKYPADYGDRNQPPHRFTICKIANGKIFCKLEISHAIMDGSSMSIIFRDLAAAYEGTLRGRGPRYSEYIAFLRNQPPRSSVEFWMAYLANIKPSIFPILNDGRPTEKDLRSLRLSCSDTQFGELQSYCSAHNVTFSNVLHTAWALTLRAFTGSEDTCFGYLVSGRDAPIRGIEDTIGPLINLLVCRVKMESSSTLADVLHKVQKDYMDSLPHQSTSLAEVQHSLRLAGIPLFNTALSYRRVPMPSKGKISAVTFHERLPTYDPTEYNISVNIEATDDGVAMDLDYWTDYISDGQAVNIGTTFVKALQNIISCSDWKIGELETLHQHHLETISSWNSDCPEVIDDCVHEVVGKQVLAHPNASAICAWDVNFTYAELDQQASRLAQILSQMNVGPEMLVPICFDKSGWTIIAMLAVLKAGGAAVPLDPKHPRKALELRLCDTNAKVVLTSLERAELFKDMAVDVVSVNQALLDSRAIECDKSCAAAISTNPCFVIYTSGSTGMPKGVVLEHRAIVTSAHATGTVYNWGPTSRVLQFAAYTFDNSLAEIFITLMRGGCVCVPSEHERLNDLAGAINRLRVNFMDITPTVASFLHPSDVPTVLDVSLGGEPLTKDNIEVWSNEVSLHCCYGPSECSINSTWNGDLRKSSETTNIGKSIGGISWIVSPYDHDRLMPIGCVGELAIEGPILARGYLNDPEKTSKSFIEDPAWATGGCRRVYKTGDLARYNSDGTITYLGRKDTQVKLNGQRIEVGEIEHHVQTYLMDVQSAVEMVTAEATRHPTKALAVFFCLSEDLPIPSATVDNFFVPLSDTGREVVTSLQAALSQALPAYMVPTVYVPVTALPITSSGKLDRRRLRTAWQSLGEEEVAMYRLAGTSGRAPSTRMETTLAELWQTVLGLQSKAVSAENNFFRLGGDSIGAMKLINAARLKGISLTVADVFQKPKLSDLALDATKISYANPAHHDAFVSEPFSLLPANVDVSELVREVASHCGVAIGSVWDIYPCTAIQEGLIVLSAKDPGAYVAQNVYKLPVEIDISRFCLAWIKVVESEVILKTRIVYTKALGFLQVVVRESICFNEATDLETIVHQDRQLPSHNGGVLSTYTIVQDGADSFFVWTAHHALYDGWCIPLLLNKVEACYFDFTAVSTSLRAYYPRFIKYLVEIDSAKSDSFWRFKLSNTSASPFPALPSPAFQVHAVSIESRTAKFTRKAATHITPASTIRAAWALVVAVYSGNAEDVVFGETLTGRDAPVDDIADMIGPTLATIPTRLQISPKVTIGKFLQDVQTQSAEAIPFQYAGLQHIKHLSDDSAIACTFQNLLAIHHENTEPESGFWNFRSSGTIGTNFYSYPLTVSCQLGDGRVNIDAHFDETIISTWLVRQLLAQFEHFIHCFSSRGRMDEKLGDLQMLNPEDEALISSWNKEGTSIVDKCIHDMVQQQAKKSPESIAVESWDAKFTCTALDAISTRLAQFLLIEGGQGNLIPLCFEKSAYTIVTMLAVLKAGLAFVPLDPAAPTSRLSSIVADTEATIILCSPRFQEMCSGLVPKAIPIDRQMISGLPDVTVSIPAGNSNSPAYVIFTSGTTGRPKGIIVQHSAFCTGAIAHGHALRIESSSRVLQFANYTFDASILEVFTTLILGGCVCIPSDEARLNNITDVINKMNVSWTLLTPSFVELIQPSAIPTLCTLVLGGEAMSRSHVSKWAEKLKLINAYGPSECAVVATVNNEISASSDHNNMGRAVGGRSWVTDPRNPNRLMPIGSVGELTIEGPILAQGYLKNSAKTAEAFIQNPTWAAYQCPEDSLGQRRMYRTGDLVRYASDGTLVFCGRQDNQAKLHGQRLELGEVEHNLKDPSVQYALAIIPKFGFCKNRLVAVLSLQELAASNSTSSGIEVVGREVSSFYVSRIRDRLSNHLPAYMIPSIWVVLQTIPLLPSGKLDRRQVEKWIENMNWEVYQQISDADSQDANTKGSIVEHKLRNIWGKALNLPPFKVGLRRSFLHLGGDSISAMHVMSSCRAEGLGVTMQDILQSKSILELSLRVTLPEEILHETEPIDEAFDLSPIQQLYFQCGEIPALIHERQKELDVQNGPLFVIDLLDVGDEQPQIISMVAHHLVVDVVSWGVILQDLENLLSSPNSKVRSSLPFQTWLRFQRENCQSMSKNLFHPADVLVGDLSYWSMNDRENQYGETIEDEFTIDTETSLLLLGACNESMKTEPVDIFLAAVLQAFNNVFTDRLPPAIYNEGHGREPWDSKIDLSRTVGWFTTLCPISLPSGHEGPTNLINTIRWVKDLRCRIPDKGRPYFAYRFLTKEGQERFSRHWPIEATFNYLGKLNQLERMDSLLQSVDNALGAPFDIGPDVQRFALFEISAAVTHGNIKFSFSYSKHMGRQAKIRRWVLECKRSLEEAAKLLVQQKPERTLHEFPFMPLKYNGIELLVEKLPQLGIRSLEGIEDVYPCSPTQQGMLLSQLKDPGLYAYSMAFEATVKKGQVNPRYLVEAWQAVVRRHSTLRTVFVNGLCSTSLNDQVVLKDCIARISWIEGNDVNALDEQKPPNFDDGQPPHRFTLCKTAGNQVFCKLEISHAICDGTSIPILLRDLGVAYELAVSKDCGTFQADEAPMVKPELPNIRPLYSRYVRHLQNASVDEDINYWKAYLDGIEPCHLNLSSDRATQPKELRSFVLRLAQAPQLRTFCSTHGITLSNIFQFTWAMILRAYTGSDDVCFGYLTSGRDAPIQGIQDSAVGAFINMLTCRVSLGDSFTTRKALERIQTDFINGLSHQSCSLGDIQHELQFSSTSLFNTAFTFQNRASVVLPTATQLSFDIVNINDPSEYDFTVNVEASESDVEIHFGYWTTSISPTQMKNIADTFEHILNSMISRHDLDETIGNFSLFSPQSREQVMHWNNILPEKVDRCIHEIISDNKLVRGSATAVCSWDADFNYTELDALSQKLSLQLVELGVGPEIYVPLCFEKSAWNVVSMLAVLKAGGAFVPLDHSHPQGRLQQFIDDVQADLVLCSPRQLNKITGMTKKIFIVDESSVGVLSDTSETSIIPQVSPDNAAYLIFTSGTTGRPKATIIEHAAFSTGALAHSKSMCMRSNSRVFQFATHTFDASVMEILTTLLMGGCVCIPNEDDRLNDLPGTMRRMGVTWTLLTPSVASTLSPKSVPSLEVLVTGGEAMSPGHIAKWRGSCCLINAYGPSETSVIATTSMKVNEQGIELNSDHSNIGLAIGGRAWIVDHRNGQNLMPIGSIGELVIEGRTVARGYLNNTEKTLETFISDPPWLRDIVPRDRVYRTGDLVRYNPDGTLSFVSRKDTQVKLNGQRIELGEIEHNVEKFLPEYFQSAVELVTPMSGRATKALAAFYCISGDKYNNTHEDDRVLEVDEILLTMTDSVTKIAKSLDNSLAAVLPTYMIPSFYIPLSKMPWMSSGKMDRARLRNIVQNMPQEMSGPYRLANAEINATLLPQRPMEKKLQLLWEAVLGTANPDASVGIEDNFFRLGGDSITAMRLVEAARSERISLSVMDIFRNPRLCDMATICGTIQEELHLELVPFSMLNHDLPVENALGELSAQCQVEPGMISDAYPCSLLQEALITLSLKQSGAYVARNVFKLPERLDIEHFKNIWQEVVEDVDILRTRIVHMQSSSFLQVVLQHQPIDWHSASSLHDIDCTPVIIPERNGSCLTRYTIITTKNLTDRYFVWEIHHALYDGWSLPMILRRVEMAYMNNPSTLLKSSYASFIQYTTSIDEKLSDEFWRIRLLNASPLHFPQPQHTTDGHTLNNRVLTHSTPISQNTTSMGITVPTIIRAAWSMIVAAYSGANDVVFGETLAGRDIPVQNITEIIGPTFTTVPTRIQVDRSVSAIQFLNGIQKDATNVIPFQHAGIQRIKAINSDTEIACEFQNLLVVQTAEEALESSMWDLQGSGVAANFFTYPLVLECRGNPQNIEIIAHYDENFLSTWQVQRILFQMDAVLRQLSDIPRIGIGASLAEIEIFSQQDRELVQEWNSTPPQVVDSCIHEEFETLALAQPSSLAVCAWDGELTYAELRYYSSALAQYFETQGVGRGRFVAICMDKSVWVIVTMLATLMVGGAFVPLDPAAPSTRYREMIADVNARIVACTPGYDGRFKGLVDTVLALDEKVIAGLPQPVHPSRSLHRATTTDAAYVIFTSGSTGGPKGTLVEHKAISTSSAAMRKALLMKPDSRVLQFASFTFDVSVLETLTTLTCGGCICIPSEDMRTRNVGEAINILNATWAFLTPSVANLVDPTTVPSLEVLVCGGEAMLIENIQKWAAKVTLVNGYGPTEASVIAIANPNVSGQKDPSNIGRALPSGHIWITDPQDPGQLTPVGCVGELLLDGPLLARGYINNKAKTEEVFISRPLWADAFGLQSKQPLAGSQRKPPLGCMYRTGDLVRYSEDGSLIFIGRKDDQVKLHGQRIELGEVESALRKDSKVQHALVALPKSGHFRKRLVAVVSLAESGSSAMTQRACQLIEHGQRGVDARRIVASVRDRLTDILPSYMVPTFWPVVESVPILPSGKLDRRSVERWLVEIDNETYERMIKGEDEDDDSLPVAPACQILQAIFSQVLNLPVHRVRLNQSFMSLGGDSITAMQVMAMCRKEKISFTLSQVLRSKSIHQLASIAQFEGDIQHQEELFDTIFDLSPIQKLYFQTQRPDSFENDGRFNQSFSLEVTRHVTASALESAIQRIVRKHSMLRARFSQDSYANWKQRVTRDIASSYRYRVHDLPDQSQIPPLVAETQSYLDIRQGPLFAIDLFRIQNGTHILFLAAHHLVIDMVSWRIILKDLEGLLEKDTIESDLPLSFQAWNAMQAENTSKFMSSSNTVGTLPFNFPSTIPGYWGIENSENCYEDVICETFIAERDISTLALNQTEFFLSKTPAIFNEGHGREPWDARIDISRTVGWFTAIAPLHVDVNMKEDDPIETVRRMKDVYRGIPDNGRPYFAQQMQSTAVGAKEQDHLLSMEIIFNYLGKMQQLEHDKSLLRQWSYPNDEETSKAISDVGPKTIRLALFEISAAVVHDKIQFSFLFNRRMHRQQEIRRWIMECKETLEEIVRSLADRREETSFTLSSFPLLPISYDGLDKILTRSLPQMGISPSDVEDIYPCAPLQEGLLISQLRNPSLYHFHAVFKVIPARDGEPINPTRLARAWQKVVDRHGALRTVFADSVYKGDVFNQIVVKKVDSGVLLIETEEVEVLEKLSTMSILDTNYTKQPRLPHQAVICQTSTRKVYLKLEVNHAVIDGSSANIMLNDLATAYHGSFPSESGPLYSDYIAYIKGRTASAGIQFWKSYLRGTIPCHFPRPDKQIPSTRSLSFVGVSFDQYAALQAMCSDLRVTLANVMQTAWAFCLRQYTKSKDICFGYLTSGRDVPVNGIQDTIGAFINMLVCRVRFTKDSTLEELFHNIQNDYLQSLEYQYCSLAQVQHDLGGGKPLFNTAVSIQGDGPSDGKEKGWISFDSVAAHDPSEYVATLNIRTVRGDENAIIRYWTDAISEDQAHDMSKFLTRVMESFLNGSHQLVDELDLTRPQEPVTAPNIIDQITETIAEQPQIYASESQLRNVIGACVRETIDQLFKSGALLSNDPQRFKHMMDFDTREIIQPMIDFSQLTPPISGAQARKARSTSTLASQARIQLGRIEQKLLSVWSELLQISEGSIKKDDSFFQLGGDSIIAMQMVGMARDEDLALTVANIFRHPTFADMAAVIRMAEESLVSPSAIDTKDEIEARESRIRAKQNALYQRYSLVEAVNVDAFLQENICPKVNAFRGGITDVFPVTDFQALAITGTLMESKWMLNYFYLEAMGTLDLQRLKNAIIRVVEAFDILRTVFVPYGNHFFQVVLRKLEPSLSVHEVDNPAEFNFTIQKNDRENGPRPGEPYLKFFVVKQKKSTLHRIIMRISHAQYDGICLPAILAALQSGYKGQGIPESPPFSTYIRDTVRETTDRHYVYWKDFLEGSSMTEVVRRRKPNYSRGTEAPTTLKRIVHMTSLASENVTPATIIKAAWSLVLARWSAQSDIMFGNVISGRNADVLGVENIVGPCVNLVPVRIRFEENWSALDLLHSIQAQQVAAMPYESLGFREIIKHCTNWPDWANFSTVCQHQNIQRQSKIQVGQNEYTLGAVGSQEDFADLTVLSTPQDNDEIEISLTFTWNSGVTRSFASEMFQALCETSVDFSKHPKAKLPSSNELSTYQCRTLDLEETPVNTQLSGNLQAISRNELLLYSDLLTAAWRQILWDKNNQFPGIDLDTSFYELGGDIIGLAQVASLLEQEGYKLRVEDLVDHPIMIEQLALLAAQKIRDQEMETEGAGEVDGTPEAAAGVPKKGIQRLMRRSMGFARRITQRRGRRDVAE</sequence>
<dbReference type="Gene3D" id="3.40.50.12780">
    <property type="entry name" value="N-terminal domain of ligase-like"/>
    <property type="match status" value="5"/>
</dbReference>
<comment type="caution">
    <text evidence="7">The sequence shown here is derived from an EMBL/GenBank/DDBJ whole genome shotgun (WGS) entry which is preliminary data.</text>
</comment>
<evidence type="ECO:0000256" key="5">
    <source>
        <dbReference type="SAM" id="MobiDB-lite"/>
    </source>
</evidence>
<dbReference type="CDD" id="cd05918">
    <property type="entry name" value="A_NRPS_SidN3_like"/>
    <property type="match status" value="5"/>
</dbReference>
<evidence type="ECO:0000256" key="3">
    <source>
        <dbReference type="ARBA" id="ARBA00022598"/>
    </source>
</evidence>
<evidence type="ECO:0000256" key="2">
    <source>
        <dbReference type="ARBA" id="ARBA00022553"/>
    </source>
</evidence>
<dbReference type="InterPro" id="IPR010071">
    <property type="entry name" value="AA_adenyl_dom"/>
</dbReference>
<dbReference type="FunFam" id="1.10.1200.10:FF:000005">
    <property type="entry name" value="Nonribosomal peptide synthetase 1"/>
    <property type="match status" value="3"/>
</dbReference>
<keyword evidence="8" id="KW-1185">Reference proteome</keyword>
<dbReference type="EMBL" id="JAAMPI010000297">
    <property type="protein sequence ID" value="KAF4633014.1"/>
    <property type="molecule type" value="Genomic_DNA"/>
</dbReference>
<dbReference type="PROSITE" id="PS00455">
    <property type="entry name" value="AMP_BINDING"/>
    <property type="match status" value="5"/>
</dbReference>
<dbReference type="SUPFAM" id="SSF52777">
    <property type="entry name" value="CoA-dependent acyltransferases"/>
    <property type="match status" value="19"/>
</dbReference>
<dbReference type="GO" id="GO:0016874">
    <property type="term" value="F:ligase activity"/>
    <property type="evidence" value="ECO:0007669"/>
    <property type="project" value="UniProtKB-KW"/>
</dbReference>
<dbReference type="InterPro" id="IPR020806">
    <property type="entry name" value="PKS_PP-bd"/>
</dbReference>
<feature type="domain" description="Carrier" evidence="6">
    <location>
        <begin position="810"/>
        <end position="888"/>
    </location>
</feature>
<keyword evidence="1" id="KW-0596">Phosphopantetheine</keyword>
<dbReference type="InterPro" id="IPR020845">
    <property type="entry name" value="AMP-binding_CS"/>
</dbReference>
<dbReference type="NCBIfam" id="NF003417">
    <property type="entry name" value="PRK04813.1"/>
    <property type="match status" value="5"/>
</dbReference>
<accession>A0A8H4W6S9</accession>
<dbReference type="InterPro" id="IPR023213">
    <property type="entry name" value="CAT-like_dom_sf"/>
</dbReference>
<dbReference type="SUPFAM" id="SSF56801">
    <property type="entry name" value="Acetyl-CoA synthetase-like"/>
    <property type="match status" value="5"/>
</dbReference>
<dbReference type="InterPro" id="IPR036736">
    <property type="entry name" value="ACP-like_sf"/>
</dbReference>
<protein>
    <recommendedName>
        <fullName evidence="6">Carrier domain-containing protein</fullName>
    </recommendedName>
</protein>
<dbReference type="CDD" id="cd19534">
    <property type="entry name" value="E_NRPS"/>
    <property type="match status" value="2"/>
</dbReference>
<proteinExistence type="inferred from homology"/>
<dbReference type="FunFam" id="3.30.559.10:FF:000016">
    <property type="entry name" value="Nonribosomal peptide synthase Pes1"/>
    <property type="match status" value="2"/>
</dbReference>
<evidence type="ECO:0000256" key="4">
    <source>
        <dbReference type="ARBA" id="ARBA00029454"/>
    </source>
</evidence>
<dbReference type="InterPro" id="IPR006162">
    <property type="entry name" value="Ppantetheine_attach_site"/>
</dbReference>
<dbReference type="Gene3D" id="3.30.559.30">
    <property type="entry name" value="Nonribosomal peptide synthetase, condensation domain"/>
    <property type="match status" value="10"/>
</dbReference>
<keyword evidence="3" id="KW-0436">Ligase</keyword>
<feature type="domain" description="Carrier" evidence="6">
    <location>
        <begin position="4923"/>
        <end position="4998"/>
    </location>
</feature>
<name>A0A8H4W6S9_9HELO</name>
<dbReference type="InterPro" id="IPR001242">
    <property type="entry name" value="Condensation_dom"/>
</dbReference>
<dbReference type="PROSITE" id="PS50075">
    <property type="entry name" value="CARRIER"/>
    <property type="match status" value="6"/>
</dbReference>
<evidence type="ECO:0000313" key="7">
    <source>
        <dbReference type="EMBL" id="KAF4633014.1"/>
    </source>
</evidence>
<dbReference type="CDD" id="cd19545">
    <property type="entry name" value="FUM14_C_NRPS-like"/>
    <property type="match status" value="2"/>
</dbReference>